<accession>A0A2K3KRX3</accession>
<organism evidence="1 2">
    <name type="scientific">Trifolium pratense</name>
    <name type="common">Red clover</name>
    <dbReference type="NCBI Taxonomy" id="57577"/>
    <lineage>
        <taxon>Eukaryota</taxon>
        <taxon>Viridiplantae</taxon>
        <taxon>Streptophyta</taxon>
        <taxon>Embryophyta</taxon>
        <taxon>Tracheophyta</taxon>
        <taxon>Spermatophyta</taxon>
        <taxon>Magnoliopsida</taxon>
        <taxon>eudicotyledons</taxon>
        <taxon>Gunneridae</taxon>
        <taxon>Pentapetalae</taxon>
        <taxon>rosids</taxon>
        <taxon>fabids</taxon>
        <taxon>Fabales</taxon>
        <taxon>Fabaceae</taxon>
        <taxon>Papilionoideae</taxon>
        <taxon>50 kb inversion clade</taxon>
        <taxon>NPAAA clade</taxon>
        <taxon>Hologalegina</taxon>
        <taxon>IRL clade</taxon>
        <taxon>Trifolieae</taxon>
        <taxon>Trifolium</taxon>
    </lineage>
</organism>
<evidence type="ECO:0000313" key="1">
    <source>
        <dbReference type="EMBL" id="PNX69029.1"/>
    </source>
</evidence>
<dbReference type="EMBL" id="ASHM01107268">
    <property type="protein sequence ID" value="PNX69029.1"/>
    <property type="molecule type" value="Genomic_DNA"/>
</dbReference>
<gene>
    <name evidence="1" type="ORF">L195_g056491</name>
</gene>
<reference evidence="1 2" key="2">
    <citation type="journal article" date="2017" name="Front. Plant Sci.">
        <title>Gene Classification and Mining of Molecular Markers Useful in Red Clover (Trifolium pratense) Breeding.</title>
        <authorList>
            <person name="Istvanek J."/>
            <person name="Dluhosova J."/>
            <person name="Dluhos P."/>
            <person name="Patkova L."/>
            <person name="Nedelnik J."/>
            <person name="Repkova J."/>
        </authorList>
    </citation>
    <scope>NUCLEOTIDE SEQUENCE [LARGE SCALE GENOMIC DNA]</scope>
    <source>
        <strain evidence="2">cv. Tatra</strain>
        <tissue evidence="1">Young leaves</tissue>
    </source>
</reference>
<reference evidence="1 2" key="1">
    <citation type="journal article" date="2014" name="Am. J. Bot.">
        <title>Genome assembly and annotation for red clover (Trifolium pratense; Fabaceae).</title>
        <authorList>
            <person name="Istvanek J."/>
            <person name="Jaros M."/>
            <person name="Krenek A."/>
            <person name="Repkova J."/>
        </authorList>
    </citation>
    <scope>NUCLEOTIDE SEQUENCE [LARGE SCALE GENOMIC DNA]</scope>
    <source>
        <strain evidence="2">cv. Tatra</strain>
        <tissue evidence="1">Young leaves</tissue>
    </source>
</reference>
<comment type="caution">
    <text evidence="1">The sequence shown here is derived from an EMBL/GenBank/DDBJ whole genome shotgun (WGS) entry which is preliminary data.</text>
</comment>
<protein>
    <submittedName>
        <fullName evidence="1">Uncharacterized protein</fullName>
    </submittedName>
</protein>
<dbReference type="Proteomes" id="UP000236291">
    <property type="component" value="Unassembled WGS sequence"/>
</dbReference>
<sequence length="51" mass="6061">RFLSIYQVVMNHGQVNMIMFNMDMHNYEASYMLEGLRLLDVAGFISRFHGY</sequence>
<dbReference type="AlphaFoldDB" id="A0A2K3KRX3"/>
<evidence type="ECO:0000313" key="2">
    <source>
        <dbReference type="Proteomes" id="UP000236291"/>
    </source>
</evidence>
<feature type="non-terminal residue" evidence="1">
    <location>
        <position position="1"/>
    </location>
</feature>
<name>A0A2K3KRX3_TRIPR</name>
<proteinExistence type="predicted"/>